<dbReference type="InterPro" id="IPR036291">
    <property type="entry name" value="NAD(P)-bd_dom_sf"/>
</dbReference>
<gene>
    <name evidence="5" type="ORF">EXIGLDRAFT_717422</name>
</gene>
<evidence type="ECO:0000313" key="5">
    <source>
        <dbReference type="EMBL" id="KZV93323.1"/>
    </source>
</evidence>
<evidence type="ECO:0000313" key="6">
    <source>
        <dbReference type="Proteomes" id="UP000077266"/>
    </source>
</evidence>
<dbReference type="PRINTS" id="PR00081">
    <property type="entry name" value="GDHRDH"/>
</dbReference>
<dbReference type="STRING" id="1314781.A0A165IF98"/>
<keyword evidence="3" id="KW-0560">Oxidoreductase</keyword>
<name>A0A165IF98_EXIGL</name>
<keyword evidence="2" id="KW-0521">NADP</keyword>
<dbReference type="FunCoup" id="A0A165IF98">
    <property type="interactions" value="196"/>
</dbReference>
<dbReference type="AlphaFoldDB" id="A0A165IF98"/>
<dbReference type="InterPro" id="IPR020904">
    <property type="entry name" value="Sc_DH/Rdtase_CS"/>
</dbReference>
<protein>
    <submittedName>
        <fullName evidence="5">NAD(P)-binding protein</fullName>
    </submittedName>
</protein>
<dbReference type="SUPFAM" id="SSF51735">
    <property type="entry name" value="NAD(P)-binding Rossmann-fold domains"/>
    <property type="match status" value="1"/>
</dbReference>
<proteinExistence type="inferred from homology"/>
<keyword evidence="6" id="KW-1185">Reference proteome</keyword>
<evidence type="ECO:0000256" key="4">
    <source>
        <dbReference type="RuleBase" id="RU000363"/>
    </source>
</evidence>
<dbReference type="OrthoDB" id="191139at2759"/>
<comment type="similarity">
    <text evidence="1 4">Belongs to the short-chain dehydrogenases/reductases (SDR) family.</text>
</comment>
<dbReference type="EMBL" id="KV425992">
    <property type="protein sequence ID" value="KZV93323.1"/>
    <property type="molecule type" value="Genomic_DNA"/>
</dbReference>
<dbReference type="GO" id="GO:0016491">
    <property type="term" value="F:oxidoreductase activity"/>
    <property type="evidence" value="ECO:0007669"/>
    <property type="project" value="UniProtKB-KW"/>
</dbReference>
<sequence>MMSISMLFSILSQVFPPKPRWTANNIPDLSGKVYFVTGGTSGIGKETVKELLRHNATVYVGARHPDAAHDVTKEWKQLTGNEARVLALDLGNLKSIRSAAEEFQAQERHLHVLINTAGVMQTPDDMLTSNGYDAQFGINVLGHAYLTNLLLPTLLATTDETGIKSRVVSVSSIVHHRRARIDYDTLRGDDANRLRLSAYDRYAQSKYGVVVFSNELARRHGDKLVSVSLNPGNIKTGIRRYQNTASLHHRLSLLLLYPPELGALTQLWAATAPETADLNGKYLIPWARVGQAMPSARKPEGGERLWNWVEEQTKNIE</sequence>
<dbReference type="PROSITE" id="PS00061">
    <property type="entry name" value="ADH_SHORT"/>
    <property type="match status" value="1"/>
</dbReference>
<organism evidence="5 6">
    <name type="scientific">Exidia glandulosa HHB12029</name>
    <dbReference type="NCBI Taxonomy" id="1314781"/>
    <lineage>
        <taxon>Eukaryota</taxon>
        <taxon>Fungi</taxon>
        <taxon>Dikarya</taxon>
        <taxon>Basidiomycota</taxon>
        <taxon>Agaricomycotina</taxon>
        <taxon>Agaricomycetes</taxon>
        <taxon>Auriculariales</taxon>
        <taxon>Exidiaceae</taxon>
        <taxon>Exidia</taxon>
    </lineage>
</organism>
<dbReference type="PRINTS" id="PR00080">
    <property type="entry name" value="SDRFAMILY"/>
</dbReference>
<dbReference type="PANTHER" id="PTHR24320">
    <property type="entry name" value="RETINOL DEHYDROGENASE"/>
    <property type="match status" value="1"/>
</dbReference>
<dbReference type="Proteomes" id="UP000077266">
    <property type="component" value="Unassembled WGS sequence"/>
</dbReference>
<evidence type="ECO:0000256" key="1">
    <source>
        <dbReference type="ARBA" id="ARBA00006484"/>
    </source>
</evidence>
<dbReference type="InParanoid" id="A0A165IF98"/>
<dbReference type="PANTHER" id="PTHR24320:SF236">
    <property type="entry name" value="SHORT-CHAIN DEHYDROGENASE-RELATED"/>
    <property type="match status" value="1"/>
</dbReference>
<dbReference type="InterPro" id="IPR002347">
    <property type="entry name" value="SDR_fam"/>
</dbReference>
<dbReference type="Pfam" id="PF00106">
    <property type="entry name" value="adh_short"/>
    <property type="match status" value="1"/>
</dbReference>
<reference evidence="5 6" key="1">
    <citation type="journal article" date="2016" name="Mol. Biol. Evol.">
        <title>Comparative Genomics of Early-Diverging Mushroom-Forming Fungi Provides Insights into the Origins of Lignocellulose Decay Capabilities.</title>
        <authorList>
            <person name="Nagy L.G."/>
            <person name="Riley R."/>
            <person name="Tritt A."/>
            <person name="Adam C."/>
            <person name="Daum C."/>
            <person name="Floudas D."/>
            <person name="Sun H."/>
            <person name="Yadav J.S."/>
            <person name="Pangilinan J."/>
            <person name="Larsson K.H."/>
            <person name="Matsuura K."/>
            <person name="Barry K."/>
            <person name="Labutti K."/>
            <person name="Kuo R."/>
            <person name="Ohm R.A."/>
            <person name="Bhattacharya S.S."/>
            <person name="Shirouzu T."/>
            <person name="Yoshinaga Y."/>
            <person name="Martin F.M."/>
            <person name="Grigoriev I.V."/>
            <person name="Hibbett D.S."/>
        </authorList>
    </citation>
    <scope>NUCLEOTIDE SEQUENCE [LARGE SCALE GENOMIC DNA]</scope>
    <source>
        <strain evidence="5 6">HHB12029</strain>
    </source>
</reference>
<dbReference type="Gene3D" id="3.40.50.720">
    <property type="entry name" value="NAD(P)-binding Rossmann-like Domain"/>
    <property type="match status" value="1"/>
</dbReference>
<accession>A0A165IF98</accession>
<evidence type="ECO:0000256" key="2">
    <source>
        <dbReference type="ARBA" id="ARBA00022857"/>
    </source>
</evidence>
<evidence type="ECO:0000256" key="3">
    <source>
        <dbReference type="ARBA" id="ARBA00023002"/>
    </source>
</evidence>